<evidence type="ECO:0000313" key="2">
    <source>
        <dbReference type="Proteomes" id="UP000229434"/>
    </source>
</evidence>
<protein>
    <submittedName>
        <fullName evidence="1">Uncharacterized protein</fullName>
    </submittedName>
</protein>
<evidence type="ECO:0000313" key="1">
    <source>
        <dbReference type="EMBL" id="PIT55338.1"/>
    </source>
</evidence>
<comment type="caution">
    <text evidence="1">The sequence shown here is derived from an EMBL/GenBank/DDBJ whole genome shotgun (WGS) entry which is preliminary data.</text>
</comment>
<sequence length="155" mass="18258">MCIQKKERILCDILKAYHDLRNPDFHFVMETHNSLKYKEVINDIYSLFKVEDNTDLNYDVCISLKFGYRNKSMFLYLSLVSTYAFLLYDDKVIDCHDDVYQSFTNLIDTLFSYNFVLLKKNELLYEFDIDTSPFGVEDKKASILGLLFSFGLSVN</sequence>
<proteinExistence type="predicted"/>
<organism evidence="1 2">
    <name type="scientific">Snodgrassella alvi</name>
    <dbReference type="NCBI Taxonomy" id="1196083"/>
    <lineage>
        <taxon>Bacteria</taxon>
        <taxon>Pseudomonadati</taxon>
        <taxon>Pseudomonadota</taxon>
        <taxon>Betaproteobacteria</taxon>
        <taxon>Neisseriales</taxon>
        <taxon>Neisseriaceae</taxon>
        <taxon>Snodgrassella</taxon>
    </lineage>
</organism>
<accession>A0A2N9XY77</accession>
<dbReference type="Proteomes" id="UP000229434">
    <property type="component" value="Unassembled WGS sequence"/>
</dbReference>
<dbReference type="AlphaFoldDB" id="A0A2N9XY77"/>
<gene>
    <name evidence="1" type="ORF">BHC49_06535</name>
</gene>
<dbReference type="EMBL" id="MEIS01000100">
    <property type="protein sequence ID" value="PIT55338.1"/>
    <property type="molecule type" value="Genomic_DNA"/>
</dbReference>
<name>A0A2N9XY77_9NEIS</name>
<reference evidence="1 2" key="1">
    <citation type="journal article" date="2017" name="MBio">
        <title>Type VI secretion-mediated competition in the bee gut microbiome.</title>
        <authorList>
            <person name="Steele M.I."/>
            <person name="Kwong W.K."/>
            <person name="Powell J.E."/>
            <person name="Whiteley M."/>
            <person name="Moran N.A."/>
        </authorList>
    </citation>
    <scope>NUCLEOTIDE SEQUENCE [LARGE SCALE GENOMIC DNA]</scope>
    <source>
        <strain evidence="1 2">Nev3CBA3</strain>
    </source>
</reference>